<keyword evidence="3" id="KW-1185">Reference proteome</keyword>
<evidence type="ECO:0000313" key="3">
    <source>
        <dbReference type="Proteomes" id="UP000510686"/>
    </source>
</evidence>
<evidence type="ECO:0000313" key="2">
    <source>
        <dbReference type="EMBL" id="QLI70177.1"/>
    </source>
</evidence>
<dbReference type="GeneID" id="90967913"/>
<evidence type="ECO:0000256" key="1">
    <source>
        <dbReference type="SAM" id="MobiDB-lite"/>
    </source>
</evidence>
<gene>
    <name evidence="2" type="ORF">G6M90_00g069280</name>
</gene>
<dbReference type="Proteomes" id="UP000510686">
    <property type="component" value="Chromosome 4"/>
</dbReference>
<dbReference type="OrthoDB" id="5234017at2759"/>
<accession>A0A7D5UYW6</accession>
<dbReference type="KEGG" id="mbrn:90967913"/>
<feature type="region of interest" description="Disordered" evidence="1">
    <location>
        <begin position="319"/>
        <end position="367"/>
    </location>
</feature>
<feature type="compositionally biased region" description="Low complexity" evidence="1">
    <location>
        <begin position="326"/>
        <end position="338"/>
    </location>
</feature>
<dbReference type="RefSeq" id="XP_065986951.1">
    <property type="nucleotide sequence ID" value="XM_066130904.1"/>
</dbReference>
<dbReference type="EMBL" id="CP058935">
    <property type="protein sequence ID" value="QLI70177.1"/>
    <property type="molecule type" value="Genomic_DNA"/>
</dbReference>
<proteinExistence type="predicted"/>
<organism evidence="2 3">
    <name type="scientific">Metarhizium brunneum</name>
    <dbReference type="NCBI Taxonomy" id="500148"/>
    <lineage>
        <taxon>Eukaryota</taxon>
        <taxon>Fungi</taxon>
        <taxon>Dikarya</taxon>
        <taxon>Ascomycota</taxon>
        <taxon>Pezizomycotina</taxon>
        <taxon>Sordariomycetes</taxon>
        <taxon>Hypocreomycetidae</taxon>
        <taxon>Hypocreales</taxon>
        <taxon>Clavicipitaceae</taxon>
        <taxon>Metarhizium</taxon>
    </lineage>
</organism>
<feature type="region of interest" description="Disordered" evidence="1">
    <location>
        <begin position="170"/>
        <end position="192"/>
    </location>
</feature>
<reference evidence="2 3" key="1">
    <citation type="submission" date="2020-07" db="EMBL/GenBank/DDBJ databases">
        <title>Telomere length de novo assembly of all 7 chromosomes of the fungus, Metarhizium brunneum, using a novel assembly pipeline.</title>
        <authorList>
            <person name="Saud z."/>
            <person name="Kortsinoglou A."/>
            <person name="Kouvelis V.N."/>
            <person name="Butt T.M."/>
        </authorList>
    </citation>
    <scope>NUCLEOTIDE SEQUENCE [LARGE SCALE GENOMIC DNA]</scope>
    <source>
        <strain evidence="2 3">4556</strain>
    </source>
</reference>
<name>A0A7D5UYW6_9HYPO</name>
<feature type="compositionally biased region" description="Acidic residues" evidence="1">
    <location>
        <begin position="177"/>
        <end position="187"/>
    </location>
</feature>
<sequence>MKRPWEAHPLQLSRENSTSQLLQAPTEGSLYAIERRNKVYAAMALPLGDFLEIGLKGTMWDTMLWKLCPKGYTCNNADRVIRTNEEYQASSHQQHPVMFFGRATSWYEWVETKYFKPLSEFCDGKKVCNYPMAVKFRTSREDVRSHQQSINKSEALASYRSVNLDVGLDGRTKADNDSEVEDADDSNYDPGSLEALAEYDNEDWPRRKQSKRRYTASHRPQLAIMRNCNATETSYVEAATPNTDSQPLRPFAYDKELIEKDYLGVFQRVHFIESEHEKKLDWVTIPPILVPQPVLLNNIFGTNRGKDIFQELNRRNPQAAELGAQTPSSKSTLPSLTLPRKRGRLDMHGNGRVGQSFERDLPYNRTE</sequence>
<feature type="compositionally biased region" description="Basic and acidic residues" evidence="1">
    <location>
        <begin position="357"/>
        <end position="367"/>
    </location>
</feature>
<protein>
    <submittedName>
        <fullName evidence="2">Uncharacterized protein</fullName>
    </submittedName>
</protein>
<dbReference type="AlphaFoldDB" id="A0A7D5UYW6"/>